<reference evidence="12 13" key="1">
    <citation type="submission" date="2015-06" db="EMBL/GenBank/DDBJ databases">
        <title>Lineage-specific patterns of genome deterioration in obligate symbionts.</title>
        <authorList>
            <person name="Bennett G.M."/>
            <person name="McCutcheon J.P."/>
            <person name="McDonald B.R."/>
            <person name="Moran N.A."/>
        </authorList>
    </citation>
    <scope>NUCLEOTIDE SEQUENCE [LARGE SCALE GENOMIC DNA]</scope>
    <source>
        <strain evidence="12 13">B-GSS</strain>
    </source>
</reference>
<dbReference type="PANTHER" id="PTHR34182:SF1">
    <property type="entry name" value="PROTEIN-EXPORT MEMBRANE PROTEIN SECG"/>
    <property type="match status" value="1"/>
</dbReference>
<dbReference type="KEGG" id="bcig:AB162_581"/>
<evidence type="ECO:0000256" key="10">
    <source>
        <dbReference type="ARBA" id="ARBA00023136"/>
    </source>
</evidence>
<keyword evidence="10 11" id="KW-0472">Membrane</keyword>
<keyword evidence="13" id="KW-1185">Reference proteome</keyword>
<evidence type="ECO:0000313" key="13">
    <source>
        <dbReference type="Proteomes" id="UP000056466"/>
    </source>
</evidence>
<sequence length="82" mass="9071">MYKLKCNKNKSGYYHIMLYQTLLILFLIVAVSLVALIILQQGSNIDNSFGSNASGTLFGSSGYGNFMTRMTALVAMIFFCLV</sequence>
<feature type="transmembrane region" description="Helical" evidence="11">
    <location>
        <begin position="62"/>
        <end position="81"/>
    </location>
</feature>
<evidence type="ECO:0000313" key="12">
    <source>
        <dbReference type="EMBL" id="AKZ66156.1"/>
    </source>
</evidence>
<evidence type="ECO:0000256" key="8">
    <source>
        <dbReference type="ARBA" id="ARBA00022989"/>
    </source>
</evidence>
<dbReference type="GO" id="GO:0015450">
    <property type="term" value="F:protein-transporting ATPase activity"/>
    <property type="evidence" value="ECO:0007669"/>
    <property type="project" value="UniProtKB-UniRule"/>
</dbReference>
<keyword evidence="8 11" id="KW-1133">Transmembrane helix</keyword>
<evidence type="ECO:0000256" key="2">
    <source>
        <dbReference type="ARBA" id="ARBA00008445"/>
    </source>
</evidence>
<dbReference type="GO" id="GO:0043952">
    <property type="term" value="P:protein transport by the Sec complex"/>
    <property type="evidence" value="ECO:0007669"/>
    <property type="project" value="TreeGrafter"/>
</dbReference>
<keyword evidence="6 11" id="KW-0812">Transmembrane</keyword>
<keyword evidence="4 11" id="KW-0813">Transport</keyword>
<evidence type="ECO:0000256" key="9">
    <source>
        <dbReference type="ARBA" id="ARBA00023010"/>
    </source>
</evidence>
<comment type="similarity">
    <text evidence="2 11">Belongs to the SecG family.</text>
</comment>
<organism evidence="12 13">
    <name type="scientific">Candidatus Palibaumannia cicadellinicola</name>
    <dbReference type="NCBI Taxonomy" id="186490"/>
    <lineage>
        <taxon>Bacteria</taxon>
        <taxon>Pseudomonadati</taxon>
        <taxon>Pseudomonadota</taxon>
        <taxon>Gammaproteobacteria</taxon>
        <taxon>Candidatus Palibaumannia</taxon>
    </lineage>
</organism>
<dbReference type="GO" id="GO:0065002">
    <property type="term" value="P:intracellular protein transmembrane transport"/>
    <property type="evidence" value="ECO:0007669"/>
    <property type="project" value="TreeGrafter"/>
</dbReference>
<evidence type="ECO:0000256" key="11">
    <source>
        <dbReference type="RuleBase" id="RU365087"/>
    </source>
</evidence>
<dbReference type="EMBL" id="CP011787">
    <property type="protein sequence ID" value="AKZ66156.1"/>
    <property type="molecule type" value="Genomic_DNA"/>
</dbReference>
<dbReference type="GO" id="GO:0005886">
    <property type="term" value="C:plasma membrane"/>
    <property type="evidence" value="ECO:0007669"/>
    <property type="project" value="UniProtKB-SubCell"/>
</dbReference>
<gene>
    <name evidence="12" type="primary">secG</name>
    <name evidence="12" type="ORF">AB162_581</name>
</gene>
<dbReference type="Proteomes" id="UP000056466">
    <property type="component" value="Chromosome"/>
</dbReference>
<dbReference type="InterPro" id="IPR004692">
    <property type="entry name" value="SecG"/>
</dbReference>
<proteinExistence type="inferred from homology"/>
<dbReference type="GO" id="GO:0009306">
    <property type="term" value="P:protein secretion"/>
    <property type="evidence" value="ECO:0007669"/>
    <property type="project" value="UniProtKB-UniRule"/>
</dbReference>
<dbReference type="NCBIfam" id="TIGR00810">
    <property type="entry name" value="secG"/>
    <property type="match status" value="1"/>
</dbReference>
<protein>
    <recommendedName>
        <fullName evidence="3 11">Protein-export membrane protein SecG</fullName>
    </recommendedName>
</protein>
<dbReference type="PRINTS" id="PR01651">
    <property type="entry name" value="SECGEXPORT"/>
</dbReference>
<comment type="subcellular location">
    <subcellularLocation>
        <location evidence="1 11">Cell membrane</location>
        <topology evidence="1 11">Multi-pass membrane protein</topology>
    </subcellularLocation>
</comment>
<accession>A0A0K2BL93</accession>
<dbReference type="PANTHER" id="PTHR34182">
    <property type="entry name" value="PROTEIN-EXPORT MEMBRANE PROTEIN SECG"/>
    <property type="match status" value="1"/>
</dbReference>
<keyword evidence="9 11" id="KW-0811">Translocation</keyword>
<dbReference type="Pfam" id="PF03840">
    <property type="entry name" value="SecG"/>
    <property type="match status" value="1"/>
</dbReference>
<evidence type="ECO:0000256" key="5">
    <source>
        <dbReference type="ARBA" id="ARBA00022475"/>
    </source>
</evidence>
<evidence type="ECO:0000256" key="4">
    <source>
        <dbReference type="ARBA" id="ARBA00022448"/>
    </source>
</evidence>
<keyword evidence="7 11" id="KW-0653">Protein transport</keyword>
<keyword evidence="5 11" id="KW-1003">Cell membrane</keyword>
<comment type="function">
    <text evidence="11">Involved in protein export. Participates in an early event of protein translocation.</text>
</comment>
<dbReference type="PATRIC" id="fig|186490.8.peg.545"/>
<evidence type="ECO:0000256" key="3">
    <source>
        <dbReference type="ARBA" id="ARBA00017876"/>
    </source>
</evidence>
<feature type="transmembrane region" description="Helical" evidence="11">
    <location>
        <begin position="21"/>
        <end position="42"/>
    </location>
</feature>
<evidence type="ECO:0000256" key="7">
    <source>
        <dbReference type="ARBA" id="ARBA00022927"/>
    </source>
</evidence>
<name>A0A0K2BL93_9GAMM</name>
<dbReference type="AlphaFoldDB" id="A0A0K2BL93"/>
<evidence type="ECO:0000256" key="1">
    <source>
        <dbReference type="ARBA" id="ARBA00004651"/>
    </source>
</evidence>
<evidence type="ECO:0000256" key="6">
    <source>
        <dbReference type="ARBA" id="ARBA00022692"/>
    </source>
</evidence>